<evidence type="ECO:0000256" key="3">
    <source>
        <dbReference type="ARBA" id="ARBA00022827"/>
    </source>
</evidence>
<evidence type="ECO:0000256" key="1">
    <source>
        <dbReference type="ARBA" id="ARBA00001974"/>
    </source>
</evidence>
<dbReference type="InterPro" id="IPR004572">
    <property type="entry name" value="Protoporphyrinogen_oxidase"/>
</dbReference>
<dbReference type="Gene3D" id="3.50.50.60">
    <property type="entry name" value="FAD/NAD(P)-binding domain"/>
    <property type="match status" value="1"/>
</dbReference>
<dbReference type="PANTHER" id="PTHR42923:SF3">
    <property type="entry name" value="PROTOPORPHYRINOGEN OXIDASE"/>
    <property type="match status" value="1"/>
</dbReference>
<organism evidence="8 9">
    <name type="scientific">Botrimarina hoheduenensis</name>
    <dbReference type="NCBI Taxonomy" id="2528000"/>
    <lineage>
        <taxon>Bacteria</taxon>
        <taxon>Pseudomonadati</taxon>
        <taxon>Planctomycetota</taxon>
        <taxon>Planctomycetia</taxon>
        <taxon>Pirellulales</taxon>
        <taxon>Lacipirellulaceae</taxon>
        <taxon>Botrimarina</taxon>
    </lineage>
</organism>
<dbReference type="GO" id="GO:0004729">
    <property type="term" value="F:oxygen-dependent protoporphyrinogen oxidase activity"/>
    <property type="evidence" value="ECO:0007669"/>
    <property type="project" value="UniProtKB-UniRule"/>
</dbReference>
<evidence type="ECO:0000256" key="2">
    <source>
        <dbReference type="ARBA" id="ARBA00022630"/>
    </source>
</evidence>
<dbReference type="UniPathway" id="UPA00252"/>
<proteinExistence type="inferred from homology"/>
<keyword evidence="5 6" id="KW-0350">Heme biosynthesis</keyword>
<comment type="caution">
    <text evidence="8">The sequence shown here is derived from an EMBL/GenBank/DDBJ whole genome shotgun (WGS) entry which is preliminary data.</text>
</comment>
<protein>
    <recommendedName>
        <fullName evidence="6">Coproporphyrinogen III oxidase</fullName>
        <ecNumber evidence="6">1.3.3.15</ecNumber>
    </recommendedName>
</protein>
<feature type="domain" description="Amine oxidase" evidence="7">
    <location>
        <begin position="15"/>
        <end position="469"/>
    </location>
</feature>
<evidence type="ECO:0000256" key="5">
    <source>
        <dbReference type="ARBA" id="ARBA00023133"/>
    </source>
</evidence>
<dbReference type="PANTHER" id="PTHR42923">
    <property type="entry name" value="PROTOPORPHYRINOGEN OXIDASE"/>
    <property type="match status" value="1"/>
</dbReference>
<dbReference type="InterPro" id="IPR050464">
    <property type="entry name" value="Zeta_carotene_desat/Oxidored"/>
</dbReference>
<evidence type="ECO:0000259" key="7">
    <source>
        <dbReference type="Pfam" id="PF01593"/>
    </source>
</evidence>
<dbReference type="Pfam" id="PF01593">
    <property type="entry name" value="Amino_oxidase"/>
    <property type="match status" value="1"/>
</dbReference>
<evidence type="ECO:0000313" key="9">
    <source>
        <dbReference type="Proteomes" id="UP000318995"/>
    </source>
</evidence>
<comment type="function">
    <text evidence="6">Involved in coproporphyrin-dependent heme b biosynthesis. Catalyzes the oxidation of coproporphyrinogen III to coproporphyrin III.</text>
</comment>
<dbReference type="NCBIfam" id="TIGR00562">
    <property type="entry name" value="proto_IX_ox"/>
    <property type="match status" value="1"/>
</dbReference>
<comment type="similarity">
    <text evidence="6">Belongs to the protoporphyrinogen/coproporphyrinogen oxidase family. Coproporphyrinogen III oxidase subfamily.</text>
</comment>
<keyword evidence="3 6" id="KW-0274">FAD</keyword>
<dbReference type="InterPro" id="IPR036188">
    <property type="entry name" value="FAD/NAD-bd_sf"/>
</dbReference>
<evidence type="ECO:0000313" key="8">
    <source>
        <dbReference type="EMBL" id="TWT48554.1"/>
    </source>
</evidence>
<comment type="catalytic activity">
    <reaction evidence="6">
        <text>coproporphyrinogen III + 3 O2 = coproporphyrin III + 3 H2O2</text>
        <dbReference type="Rhea" id="RHEA:43436"/>
        <dbReference type="ChEBI" id="CHEBI:15379"/>
        <dbReference type="ChEBI" id="CHEBI:16240"/>
        <dbReference type="ChEBI" id="CHEBI:57309"/>
        <dbReference type="ChEBI" id="CHEBI:131725"/>
        <dbReference type="EC" id="1.3.3.15"/>
    </reaction>
</comment>
<dbReference type="OrthoDB" id="9805195at2"/>
<dbReference type="Gene3D" id="3.90.660.20">
    <property type="entry name" value="Protoporphyrinogen oxidase, mitochondrial, domain 2"/>
    <property type="match status" value="1"/>
</dbReference>
<evidence type="ECO:0000256" key="6">
    <source>
        <dbReference type="RuleBase" id="RU364052"/>
    </source>
</evidence>
<dbReference type="SUPFAM" id="SSF54373">
    <property type="entry name" value="FAD-linked reductases, C-terminal domain"/>
    <property type="match status" value="1"/>
</dbReference>
<sequence>MLHRSPRIAILGGGITGLAAAQRLTELAAGSLEWCLFESTARLGGVLQTVQEGDWRIELSADNFLTREPWARDLCHRVGLAEALLDTNTDRRGAYLVHRGRLVPVPPGFVLMSASPLWPTIASPLLSPLGKLRLLAEPLMPRGRQQGEPDESVADFARRRLGPQALERLVQPLVGGIYTADPERLSMAATLPQFLEQEAQHGSLWRAALRRARTAVTPVGTGRKEAGANYALFQAPAAGMQQLVDAVVGRLPAERLYTGVEIARCERQQNGWRLIDAMGQVRGDFAAVIITLPAYAAAATLPAGTLADELRRIEYASSSVVCLGVRDEQITRPMNGFGFVTPAREGRRLIAASFSSYKFPGRAPAGHTLIRVFVGGALQPELAELEEPALLQLVQEELGELIGLRGVPILTRIVRWPRRMPQYHVGHLQRVDRIEQLAREYGGLHLAGAAYRGVGVPQCVHAGQLAAEQASAELAQQAPATGA</sequence>
<comment type="pathway">
    <text evidence="6">Porphyrin-containing compound metabolism; protoheme biosynthesis.</text>
</comment>
<dbReference type="EC" id="1.3.3.15" evidence="6"/>
<dbReference type="GO" id="GO:0005737">
    <property type="term" value="C:cytoplasm"/>
    <property type="evidence" value="ECO:0007669"/>
    <property type="project" value="UniProtKB-SubCell"/>
</dbReference>
<evidence type="ECO:0000256" key="4">
    <source>
        <dbReference type="ARBA" id="ARBA00023002"/>
    </source>
</evidence>
<keyword evidence="9" id="KW-1185">Reference proteome</keyword>
<keyword evidence="4 6" id="KW-0560">Oxidoreductase</keyword>
<keyword evidence="2 6" id="KW-0285">Flavoprotein</keyword>
<reference evidence="8 9" key="1">
    <citation type="submission" date="2019-02" db="EMBL/GenBank/DDBJ databases">
        <title>Deep-cultivation of Planctomycetes and their phenomic and genomic characterization uncovers novel biology.</title>
        <authorList>
            <person name="Wiegand S."/>
            <person name="Jogler M."/>
            <person name="Boedeker C."/>
            <person name="Pinto D."/>
            <person name="Vollmers J."/>
            <person name="Rivas-Marin E."/>
            <person name="Kohn T."/>
            <person name="Peeters S.H."/>
            <person name="Heuer A."/>
            <person name="Rast P."/>
            <person name="Oberbeckmann S."/>
            <person name="Bunk B."/>
            <person name="Jeske O."/>
            <person name="Meyerdierks A."/>
            <person name="Storesund J.E."/>
            <person name="Kallscheuer N."/>
            <person name="Luecker S."/>
            <person name="Lage O.M."/>
            <person name="Pohl T."/>
            <person name="Merkel B.J."/>
            <person name="Hornburger P."/>
            <person name="Mueller R.-W."/>
            <person name="Bruemmer F."/>
            <person name="Labrenz M."/>
            <person name="Spormann A.M."/>
            <person name="Op Den Camp H."/>
            <person name="Overmann J."/>
            <person name="Amann R."/>
            <person name="Jetten M.S.M."/>
            <person name="Mascher T."/>
            <person name="Medema M.H."/>
            <person name="Devos D.P."/>
            <person name="Kaster A.-K."/>
            <person name="Ovreas L."/>
            <person name="Rohde M."/>
            <person name="Galperin M.Y."/>
            <person name="Jogler C."/>
        </authorList>
    </citation>
    <scope>NUCLEOTIDE SEQUENCE [LARGE SCALE GENOMIC DNA]</scope>
    <source>
        <strain evidence="8 9">Pla111</strain>
    </source>
</reference>
<dbReference type="InterPro" id="IPR002937">
    <property type="entry name" value="Amino_oxidase"/>
</dbReference>
<gene>
    <name evidence="8" type="primary">hemY</name>
    <name evidence="8" type="ORF">Pla111_03270</name>
</gene>
<dbReference type="Proteomes" id="UP000318995">
    <property type="component" value="Unassembled WGS sequence"/>
</dbReference>
<dbReference type="Gene3D" id="1.10.3110.10">
    <property type="entry name" value="protoporphyrinogen ix oxidase, domain 3"/>
    <property type="match status" value="1"/>
</dbReference>
<dbReference type="AlphaFoldDB" id="A0A5C5WD11"/>
<accession>A0A5C5WD11</accession>
<comment type="cofactor">
    <cofactor evidence="1 6">
        <name>FAD</name>
        <dbReference type="ChEBI" id="CHEBI:57692"/>
    </cofactor>
</comment>
<comment type="subcellular location">
    <subcellularLocation>
        <location evidence="6">Cytoplasm</location>
    </subcellularLocation>
</comment>
<keyword evidence="6" id="KW-0963">Cytoplasm</keyword>
<dbReference type="EMBL" id="SJPH01000001">
    <property type="protein sequence ID" value="TWT48554.1"/>
    <property type="molecule type" value="Genomic_DNA"/>
</dbReference>
<dbReference type="SUPFAM" id="SSF51905">
    <property type="entry name" value="FAD/NAD(P)-binding domain"/>
    <property type="match status" value="1"/>
</dbReference>
<name>A0A5C5WD11_9BACT</name>
<dbReference type="GO" id="GO:0006783">
    <property type="term" value="P:heme biosynthetic process"/>
    <property type="evidence" value="ECO:0007669"/>
    <property type="project" value="UniProtKB-UniRule"/>
</dbReference>